<accession>A0A839QK58</accession>
<dbReference type="AlphaFoldDB" id="A0A839QK58"/>
<evidence type="ECO:0000313" key="3">
    <source>
        <dbReference type="Proteomes" id="UP000523000"/>
    </source>
</evidence>
<feature type="transmembrane region" description="Helical" evidence="1">
    <location>
        <begin position="49"/>
        <end position="67"/>
    </location>
</feature>
<sequence length="87" mass="9446">MSQRAAERHGITTGRTGQWLYSQRVLLRAVVVVVASLMILFVRPLTAGVIIWTLVLSVVAVVILELLQRPAAEADPDAADEKPVVTV</sequence>
<dbReference type="Proteomes" id="UP000523000">
    <property type="component" value="Unassembled WGS sequence"/>
</dbReference>
<evidence type="ECO:0008006" key="4">
    <source>
        <dbReference type="Google" id="ProtNLM"/>
    </source>
</evidence>
<dbReference type="EMBL" id="JACHVS010000002">
    <property type="protein sequence ID" value="MBB2996788.1"/>
    <property type="molecule type" value="Genomic_DNA"/>
</dbReference>
<organism evidence="2 3">
    <name type="scientific">Paeniglutamicibacter cryotolerans</name>
    <dbReference type="NCBI Taxonomy" id="670079"/>
    <lineage>
        <taxon>Bacteria</taxon>
        <taxon>Bacillati</taxon>
        <taxon>Actinomycetota</taxon>
        <taxon>Actinomycetes</taxon>
        <taxon>Micrococcales</taxon>
        <taxon>Micrococcaceae</taxon>
        <taxon>Paeniglutamicibacter</taxon>
    </lineage>
</organism>
<keyword evidence="3" id="KW-1185">Reference proteome</keyword>
<keyword evidence="1" id="KW-1133">Transmembrane helix</keyword>
<evidence type="ECO:0000313" key="2">
    <source>
        <dbReference type="EMBL" id="MBB2996788.1"/>
    </source>
</evidence>
<proteinExistence type="predicted"/>
<protein>
    <recommendedName>
        <fullName evidence="4">DUF3099 domain-containing protein</fullName>
    </recommendedName>
</protein>
<gene>
    <name evidence="2" type="ORF">E9229_003035</name>
</gene>
<dbReference type="RefSeq" id="WP_183512356.1">
    <property type="nucleotide sequence ID" value="NZ_BAABGK010000111.1"/>
</dbReference>
<reference evidence="2 3" key="1">
    <citation type="submission" date="2020-08" db="EMBL/GenBank/DDBJ databases">
        <title>Sequencing the genomes of 1000 actinobacteria strains.</title>
        <authorList>
            <person name="Klenk H.-P."/>
        </authorList>
    </citation>
    <scope>NUCLEOTIDE SEQUENCE [LARGE SCALE GENOMIC DNA]</scope>
    <source>
        <strain evidence="2 3">DSM 22826</strain>
    </source>
</reference>
<name>A0A839QK58_9MICC</name>
<evidence type="ECO:0000256" key="1">
    <source>
        <dbReference type="SAM" id="Phobius"/>
    </source>
</evidence>
<comment type="caution">
    <text evidence="2">The sequence shown here is derived from an EMBL/GenBank/DDBJ whole genome shotgun (WGS) entry which is preliminary data.</text>
</comment>
<keyword evidence="1" id="KW-0472">Membrane</keyword>
<keyword evidence="1" id="KW-0812">Transmembrane</keyword>
<feature type="transmembrane region" description="Helical" evidence="1">
    <location>
        <begin position="25"/>
        <end position="43"/>
    </location>
</feature>